<evidence type="ECO:0008006" key="4">
    <source>
        <dbReference type="Google" id="ProtNLM"/>
    </source>
</evidence>
<proteinExistence type="predicted"/>
<accession>A0A553E4V0</accession>
<evidence type="ECO:0000256" key="1">
    <source>
        <dbReference type="SAM" id="SignalP"/>
    </source>
</evidence>
<organism evidence="2 3">
    <name type="scientific">Flavobacterium restrictum</name>
    <dbReference type="NCBI Taxonomy" id="2594428"/>
    <lineage>
        <taxon>Bacteria</taxon>
        <taxon>Pseudomonadati</taxon>
        <taxon>Bacteroidota</taxon>
        <taxon>Flavobacteriia</taxon>
        <taxon>Flavobacteriales</taxon>
        <taxon>Flavobacteriaceae</taxon>
        <taxon>Flavobacterium</taxon>
    </lineage>
</organism>
<keyword evidence="3" id="KW-1185">Reference proteome</keyword>
<name>A0A553E4V0_9FLAO</name>
<dbReference type="PROSITE" id="PS51257">
    <property type="entry name" value="PROKAR_LIPOPROTEIN"/>
    <property type="match status" value="1"/>
</dbReference>
<sequence>MKKYIKQIVALALIMSFASCSPDDEKIDMLSAGGSSALPGSISRLDNNVPINFTVKLKEGVTVTKIEIYKNIAASSTAAIILGDKVSDATTTTVDNVTTATYSSSTLGSFDTFPTATAGNTGKSGTFALAIKSTFSDGSVTTIPYVQTVGKGIVWKVLDADGNAVTSSTSGVTSFMLDDPTAVNIRYAVVKKAATAIASVVGEWSKDGLTYAALPGSFANTKQTIDIAAIPYSTYGGLAVDDVIYYKFTVTTSTGQKDYINTKVTIATQPLGSEMTATLSDDLASNKFSLKTGLNYANTDTKNGEIIFTTPFGISKQGTTVIDFVKSNATPYDTADLFKVQADYNAGTKVTSLTGLMMNDIILYKIVRGTGTAAVTSYGMIKVGDINTTTLNAVTTNSFGIVYKEASFL</sequence>
<comment type="caution">
    <text evidence="2">The sequence shown here is derived from an EMBL/GenBank/DDBJ whole genome shotgun (WGS) entry which is preliminary data.</text>
</comment>
<evidence type="ECO:0000313" key="2">
    <source>
        <dbReference type="EMBL" id="TRX40068.1"/>
    </source>
</evidence>
<feature type="signal peptide" evidence="1">
    <location>
        <begin position="1"/>
        <end position="21"/>
    </location>
</feature>
<evidence type="ECO:0000313" key="3">
    <source>
        <dbReference type="Proteomes" id="UP000316371"/>
    </source>
</evidence>
<feature type="chain" id="PRO_5022046796" description="DUF4374 domain-containing protein" evidence="1">
    <location>
        <begin position="22"/>
        <end position="409"/>
    </location>
</feature>
<protein>
    <recommendedName>
        <fullName evidence="4">DUF4374 domain-containing protein</fullName>
    </recommendedName>
</protein>
<dbReference type="RefSeq" id="WP_144256148.1">
    <property type="nucleotide sequence ID" value="NZ_VJZT01000006.1"/>
</dbReference>
<gene>
    <name evidence="2" type="ORF">FNW21_07620</name>
</gene>
<keyword evidence="1" id="KW-0732">Signal</keyword>
<dbReference type="OrthoDB" id="1451496at2"/>
<dbReference type="EMBL" id="VJZT01000006">
    <property type="protein sequence ID" value="TRX40068.1"/>
    <property type="molecule type" value="Genomic_DNA"/>
</dbReference>
<reference evidence="2 3" key="1">
    <citation type="submission" date="2019-07" db="EMBL/GenBank/DDBJ databases">
        <title>Novel species of Flavobacterium.</title>
        <authorList>
            <person name="Liu Q."/>
            <person name="Xin Y.-H."/>
        </authorList>
    </citation>
    <scope>NUCLEOTIDE SEQUENCE [LARGE SCALE GENOMIC DNA]</scope>
    <source>
        <strain evidence="2 3">LB1R34</strain>
    </source>
</reference>
<dbReference type="AlphaFoldDB" id="A0A553E4V0"/>
<dbReference type="Proteomes" id="UP000316371">
    <property type="component" value="Unassembled WGS sequence"/>
</dbReference>